<reference evidence="3 4" key="1">
    <citation type="journal article" date="2020" name="Nat. Food">
        <title>A phased Vanilla planifolia genome enables genetic improvement of flavour and production.</title>
        <authorList>
            <person name="Hasing T."/>
            <person name="Tang H."/>
            <person name="Brym M."/>
            <person name="Khazi F."/>
            <person name="Huang T."/>
            <person name="Chambers A.H."/>
        </authorList>
    </citation>
    <scope>NUCLEOTIDE SEQUENCE [LARGE SCALE GENOMIC DNA]</scope>
    <source>
        <tissue evidence="1">Leaf</tissue>
    </source>
</reference>
<gene>
    <name evidence="2" type="ORF">HPP92_027610</name>
    <name evidence="1" type="ORF">HPP92_027614</name>
</gene>
<accession>A0A835U7D5</accession>
<keyword evidence="3" id="KW-1185">Reference proteome</keyword>
<feature type="non-terminal residue" evidence="1">
    <location>
        <position position="70"/>
    </location>
</feature>
<dbReference type="AlphaFoldDB" id="A0A835U7D5"/>
<evidence type="ECO:0000313" key="2">
    <source>
        <dbReference type="EMBL" id="KAG0448968.1"/>
    </source>
</evidence>
<dbReference type="Proteomes" id="UP000636800">
    <property type="component" value="Unassembled WGS sequence"/>
</dbReference>
<comment type="caution">
    <text evidence="1">The sequence shown here is derived from an EMBL/GenBank/DDBJ whole genome shotgun (WGS) entry which is preliminary data.</text>
</comment>
<name>A0A835U7D5_VANPL</name>
<organism evidence="1 4">
    <name type="scientific">Vanilla planifolia</name>
    <name type="common">Vanilla</name>
    <dbReference type="NCBI Taxonomy" id="51239"/>
    <lineage>
        <taxon>Eukaryota</taxon>
        <taxon>Viridiplantae</taxon>
        <taxon>Streptophyta</taxon>
        <taxon>Embryophyta</taxon>
        <taxon>Tracheophyta</taxon>
        <taxon>Spermatophyta</taxon>
        <taxon>Magnoliopsida</taxon>
        <taxon>Liliopsida</taxon>
        <taxon>Asparagales</taxon>
        <taxon>Orchidaceae</taxon>
        <taxon>Vanilloideae</taxon>
        <taxon>Vanilleae</taxon>
        <taxon>Vanilla</taxon>
    </lineage>
</organism>
<dbReference type="EMBL" id="JADCNL010000244">
    <property type="protein sequence ID" value="KAG0448968.1"/>
    <property type="molecule type" value="Genomic_DNA"/>
</dbReference>
<dbReference type="EMBL" id="JADCNM010000245">
    <property type="protein sequence ID" value="KAG0448871.1"/>
    <property type="molecule type" value="Genomic_DNA"/>
</dbReference>
<dbReference type="OrthoDB" id="1655036at2759"/>
<proteinExistence type="predicted"/>
<evidence type="ECO:0000313" key="1">
    <source>
        <dbReference type="EMBL" id="KAG0448871.1"/>
    </source>
</evidence>
<sequence>MRTRMMLLWSRGIGQHSGGEFSIAVVQANECIEDHSQVEIGPGTTFVSVYDGHNDQRIPIRLGSPLPPSY</sequence>
<protein>
    <submittedName>
        <fullName evidence="1">Uncharacterized protein</fullName>
    </submittedName>
</protein>
<evidence type="ECO:0000313" key="4">
    <source>
        <dbReference type="Proteomes" id="UP000639772"/>
    </source>
</evidence>
<dbReference type="Proteomes" id="UP000639772">
    <property type="component" value="Unassembled WGS sequence"/>
</dbReference>
<evidence type="ECO:0000313" key="3">
    <source>
        <dbReference type="Proteomes" id="UP000636800"/>
    </source>
</evidence>